<dbReference type="Proteomes" id="UP000221222">
    <property type="component" value="Unassembled WGS sequence"/>
</dbReference>
<protein>
    <submittedName>
        <fullName evidence="2">Uncharacterized protein</fullName>
    </submittedName>
</protein>
<evidence type="ECO:0000313" key="4">
    <source>
        <dbReference type="Proteomes" id="UP000262712"/>
    </source>
</evidence>
<evidence type="ECO:0000313" key="1">
    <source>
        <dbReference type="EMBL" id="AXX92189.1"/>
    </source>
</evidence>
<dbReference type="EMBL" id="CP032098">
    <property type="protein sequence ID" value="AXX92189.1"/>
    <property type="molecule type" value="Genomic_DNA"/>
</dbReference>
<evidence type="ECO:0000313" key="3">
    <source>
        <dbReference type="Proteomes" id="UP000221222"/>
    </source>
</evidence>
<reference evidence="1 4" key="2">
    <citation type="submission" date="2018-08" db="EMBL/GenBank/DDBJ databases">
        <title>Complete genome of the Arcobacter molluscorum type strain LMG 25693.</title>
        <authorList>
            <person name="Miller W.G."/>
            <person name="Yee E."/>
            <person name="Bono J.L."/>
        </authorList>
    </citation>
    <scope>NUCLEOTIDE SEQUENCE [LARGE SCALE GENOMIC DNA]</scope>
    <source>
        <strain evidence="1 4">CECT 7696</strain>
    </source>
</reference>
<proteinExistence type="predicted"/>
<accession>A0A2G1DLP3</accession>
<gene>
    <name evidence="1" type="ORF">AMOL_1208</name>
    <name evidence="2" type="ORF">CPU12_01165</name>
</gene>
<sequence length="77" mass="9158">MRSDKIDDSHLPETQTKEDLTIKTVNKTKNDDDNKIVRYEFKLTKKEKEDMFKNCERIYGIKPVQVIKMLLKEKGII</sequence>
<dbReference type="RefSeq" id="WP_099341233.1">
    <property type="nucleotide sequence ID" value="NZ_CP032098.1"/>
</dbReference>
<organism evidence="2 3">
    <name type="scientific">Malaciobacter molluscorum LMG 25693</name>
    <dbReference type="NCBI Taxonomy" id="870501"/>
    <lineage>
        <taxon>Bacteria</taxon>
        <taxon>Pseudomonadati</taxon>
        <taxon>Campylobacterota</taxon>
        <taxon>Epsilonproteobacteria</taxon>
        <taxon>Campylobacterales</taxon>
        <taxon>Arcobacteraceae</taxon>
        <taxon>Malaciobacter</taxon>
    </lineage>
</organism>
<dbReference type="KEGG" id="amol:AMOL_1208"/>
<dbReference type="AlphaFoldDB" id="A0A2G1DLP3"/>
<reference evidence="2 3" key="1">
    <citation type="submission" date="2017-09" db="EMBL/GenBank/DDBJ databases">
        <title>Arcobacter canalis sp. nov., a new species isolated from a water canal contaminated with urban sewage.</title>
        <authorList>
            <person name="Perez-Cataluna A."/>
            <person name="Salas-Masso N."/>
            <person name="Figueras M.J."/>
        </authorList>
    </citation>
    <scope>NUCLEOTIDE SEQUENCE [LARGE SCALE GENOMIC DNA]</scope>
    <source>
        <strain evidence="2 3">F98-3</strain>
    </source>
</reference>
<dbReference type="EMBL" id="NXFY01000001">
    <property type="protein sequence ID" value="PHO19417.1"/>
    <property type="molecule type" value="Genomic_DNA"/>
</dbReference>
<dbReference type="Proteomes" id="UP000262712">
    <property type="component" value="Chromosome"/>
</dbReference>
<evidence type="ECO:0000313" key="2">
    <source>
        <dbReference type="EMBL" id="PHO19417.1"/>
    </source>
</evidence>
<name>A0A2G1DLP3_9BACT</name>
<keyword evidence="3" id="KW-1185">Reference proteome</keyword>